<name>A0ABX2FHW8_9PSEU</name>
<evidence type="ECO:0000256" key="2">
    <source>
        <dbReference type="ARBA" id="ARBA00022450"/>
    </source>
</evidence>
<protein>
    <recommendedName>
        <fullName evidence="4">Carrier domain-containing protein</fullName>
    </recommendedName>
</protein>
<dbReference type="InterPro" id="IPR006162">
    <property type="entry name" value="Ppantetheine_attach_site"/>
</dbReference>
<dbReference type="Pfam" id="PF00668">
    <property type="entry name" value="Condensation"/>
    <property type="match status" value="2"/>
</dbReference>
<comment type="caution">
    <text evidence="5">The sequence shown here is derived from an EMBL/GenBank/DDBJ whole genome shotgun (WGS) entry which is preliminary data.</text>
</comment>
<feature type="domain" description="Carrier" evidence="4">
    <location>
        <begin position="1902"/>
        <end position="1977"/>
    </location>
</feature>
<evidence type="ECO:0000313" key="6">
    <source>
        <dbReference type="Proteomes" id="UP000763557"/>
    </source>
</evidence>
<dbReference type="PROSITE" id="PS00012">
    <property type="entry name" value="PHOSPHOPANTETHEINE"/>
    <property type="match status" value="2"/>
</dbReference>
<dbReference type="InterPro" id="IPR000873">
    <property type="entry name" value="AMP-dep_synth/lig_dom"/>
</dbReference>
<dbReference type="InterPro" id="IPR020845">
    <property type="entry name" value="AMP-binding_CS"/>
</dbReference>
<comment type="cofactor">
    <cofactor evidence="1">
        <name>pantetheine 4'-phosphate</name>
        <dbReference type="ChEBI" id="CHEBI:47942"/>
    </cofactor>
</comment>
<dbReference type="PANTHER" id="PTHR45527:SF1">
    <property type="entry name" value="FATTY ACID SYNTHASE"/>
    <property type="match status" value="1"/>
</dbReference>
<dbReference type="CDD" id="cd05930">
    <property type="entry name" value="A_NRPS"/>
    <property type="match status" value="2"/>
</dbReference>
<dbReference type="InterPro" id="IPR001242">
    <property type="entry name" value="Condensation_dom"/>
</dbReference>
<dbReference type="Pfam" id="PF00975">
    <property type="entry name" value="Thioesterase"/>
    <property type="match status" value="1"/>
</dbReference>
<keyword evidence="2" id="KW-0596">Phosphopantetheine</keyword>
<gene>
    <name evidence="5" type="ORF">GC106_82610</name>
</gene>
<dbReference type="SMART" id="SM00823">
    <property type="entry name" value="PKS_PP"/>
    <property type="match status" value="2"/>
</dbReference>
<dbReference type="InterPro" id="IPR020802">
    <property type="entry name" value="TesA-like"/>
</dbReference>
<keyword evidence="3" id="KW-0597">Phosphoprotein</keyword>
<dbReference type="InterPro" id="IPR029058">
    <property type="entry name" value="AB_hydrolase_fold"/>
</dbReference>
<dbReference type="RefSeq" id="WP_173142154.1">
    <property type="nucleotide sequence ID" value="NZ_CBCSGW010000025.1"/>
</dbReference>
<dbReference type="InterPro" id="IPR023213">
    <property type="entry name" value="CAT-like_dom_sf"/>
</dbReference>
<dbReference type="Gene3D" id="2.30.38.10">
    <property type="entry name" value="Luciferase, Domain 3"/>
    <property type="match status" value="2"/>
</dbReference>
<sequence>MLPITESQQGLLLVDRLVPEHRIYNEVVRFDVPPDLPVDDVRRALAVLVTIQPAMRQVFARLPETHAVLAPPPAEVPVRIGAGVEELCRDAFDLHTGPAYRFGYTNDGDSAGILLCCHHIVSDGVSLSPMAKDLRAILAGDLTDIDAVRIARETALARELKAQNRVKDTAAERTTAWAAHLRDVPPLELAPRPNRPVETDFVAVRQSWTLTAAETTLLQETCRRFEVTPFVLLTAVYGAVLARHSGASRVLIGSPFVSRRTVGAYDLVGFFVNTLPVTVDVEWDRTVGEHVGKTVREAVEHCRANVDLSFNRLVAEAGRDRVGNRNPLFSAMLAMQDTVDDPGVRELGNGTVKFDVRLGVTLVGGRWRLDLDHDQQLITPAAANALMTSLRTAVQQATAEGERTLADLFEDAAPIAGPQRLPAKATLTDWVDEAPLDAVAVEEPGCELTYRQLSDAAWQAAAGLARYGVATGDVVGLATDTLSDTAVAMLAILRCGATFLPLDRTLPAARLTTLVGLARCRIAAGQGIDLPGVRVIGLHGLLAAGRGATAPGGDPRSAPYLMFTSGSTGVPKGVLMGHGPLLNRTAWQIDAFDLRPGTRFLQYAPLGFDVSFNEIMPTLAAGGTLVAREPADRRDFPAIVDRVASARLTNVYLPVAALRPFVHAAGATQFPALRKVCVSGEQLLIDDEIRAFFARHPQCTLINSYGPTETNGAIAHQLSGNPFDWPDHVPIGRPLPGVLAYVVDQTGHLAPPGVPGELFLGGCCPADGYTGDAERTAASFLPDRFAGSGRMYRTGDQVVQAGDGTLTYLGRLDTQIKIRGHRVELGEIESIVPGVAVAHNGGLVLFVGTGTEVDLTLLRERLPGYMVPSRVHQIDEIPMSRTGKVDRAALGALAGELEPAGITGRAARTAQEQVLCDMFAEVLGRAEVGVEESFFALGGHSLLATRLISRIRAVMGVELPIRTLFDNPTVAGLAPHLDPQRRRPMLRRTARPDAIPVSYAQRRLWFLDKLDGRSATYNLHVALRLSGRLDVPALRAALNDVVARHEALRTVFTEVDGQPRQTVLSSFGVPLVTEAPGLAQAGDYEFDLSAELPIRAWLHSVADTESVLVIVIHHIAGDGWSMAPLRQDLFDAYAARTAGNPPEWTELPVQYADYTLWQRELLGAEDDPESLISRQFDYWREALDGIPDEIDLPRDRPRPAVASHRGDRVRFELDADLRHDVARLAAQTGTTVFMVMQAALAALIHRAGGGTDIPIGTPVAGRTDEALDGLVGFFVNTLVLRTDVSGDPTFRDLLTRVRDTDLAAYARQDVPFERLVEGINPPRRLGRHPLFQVMLSVTSTAASYPEVPGLSVTAEPFDRPVAKFDLSMYLTERGPDGITGMIDYATDLFDRSTIRRIAAGFTRLLRHVTGSPDTPVSDADLLGDTRRHQIVVEWNDTVTTVATETLPELIAAQTRRTPDAAAVRHGTDSLSYAELDERSTRLAKALVRRGAGPERFVGVMMPPSVDLVVALIAVLKAGGAYIPIDPGYPAERIEYMLADARPVLVLTDTDLTGDATLPALSMNNAAYVIYTSGSTGRPKGVVVEHRSLADYLAFAGTAYPGLRGDVLVHSSVSFDLTVTGMFVPLTVGGTVVLAALDESSPPCTAMKATPSHLPLLDARSSPSAELILGGEALVGEALAGWRAAHPDVTVINAYGPTETTVNCTQHRIGPGTPVPPGPVPIGKPMANTRVYVLDARLRPVDVGCPGELYVGGAGLARGYLNQPALTAQRFVADPFQPGARMYRTGDVVRWTEAGDLVFLGRADDQVKLRGFRIEPREVEAVLRAHPDVHQAVVVVRDDRLVGYVVARDVSPVSLRAFARQRLPEHMVPVSVMVLETLPLTRNGKLDRNALPAPEYSSTAGRPARTPDEAVLCGLYAEVLGRDTVGIDDNFFELGGHSLLATTLVSRVRALFGTELPLRAVFETPTVAELVERLDKGSNRNAYATLLPLRATGTRPPLFCMHAASGFSWPYAVLLTHLDMPVYGVQATAGPRPSSLDEMAEDYVQHITSVQPEGPYYLLGWSFGGIVAHTVATVLERRGHQVGLLVMLDSHPVRSATPDLAGLLKHVDPANLTAAEMELLLDNVMHHHDIAADLRLGRVSADVLVLVAGGSRLTAEQWRPYVDGDVDFVPTGIRHHDMLRPDTMPRIGPILAERLAKAISREG</sequence>
<organism evidence="5 6">
    <name type="scientific">Kibdelosporangium persicum</name>
    <dbReference type="NCBI Taxonomy" id="2698649"/>
    <lineage>
        <taxon>Bacteria</taxon>
        <taxon>Bacillati</taxon>
        <taxon>Actinomycetota</taxon>
        <taxon>Actinomycetes</taxon>
        <taxon>Pseudonocardiales</taxon>
        <taxon>Pseudonocardiaceae</taxon>
        <taxon>Kibdelosporangium</taxon>
    </lineage>
</organism>
<dbReference type="SUPFAM" id="SSF53474">
    <property type="entry name" value="alpha/beta-Hydrolases"/>
    <property type="match status" value="1"/>
</dbReference>
<dbReference type="Proteomes" id="UP000763557">
    <property type="component" value="Unassembled WGS sequence"/>
</dbReference>
<evidence type="ECO:0000256" key="1">
    <source>
        <dbReference type="ARBA" id="ARBA00001957"/>
    </source>
</evidence>
<dbReference type="Pfam" id="PF00550">
    <property type="entry name" value="PP-binding"/>
    <property type="match status" value="2"/>
</dbReference>
<feature type="domain" description="Carrier" evidence="4">
    <location>
        <begin position="906"/>
        <end position="981"/>
    </location>
</feature>
<dbReference type="Gene3D" id="3.30.300.30">
    <property type="match status" value="2"/>
</dbReference>
<dbReference type="PROSITE" id="PS50075">
    <property type="entry name" value="CARRIER"/>
    <property type="match status" value="2"/>
</dbReference>
<dbReference type="Gene3D" id="1.10.1200.10">
    <property type="entry name" value="ACP-like"/>
    <property type="match status" value="1"/>
</dbReference>
<dbReference type="Gene3D" id="3.40.50.980">
    <property type="match status" value="4"/>
</dbReference>
<dbReference type="Pfam" id="PF13193">
    <property type="entry name" value="AMP-binding_C"/>
    <property type="match status" value="1"/>
</dbReference>
<dbReference type="SUPFAM" id="SSF52777">
    <property type="entry name" value="CoA-dependent acyltransferases"/>
    <property type="match status" value="4"/>
</dbReference>
<proteinExistence type="predicted"/>
<dbReference type="EMBL" id="JAAATY010000048">
    <property type="protein sequence ID" value="NRN70986.1"/>
    <property type="molecule type" value="Genomic_DNA"/>
</dbReference>
<accession>A0ABX2FHW8</accession>
<dbReference type="Pfam" id="PF00501">
    <property type="entry name" value="AMP-binding"/>
    <property type="match status" value="3"/>
</dbReference>
<dbReference type="PROSITE" id="PS00455">
    <property type="entry name" value="AMP_BINDING"/>
    <property type="match status" value="2"/>
</dbReference>
<dbReference type="SUPFAM" id="SSF47336">
    <property type="entry name" value="ACP-like"/>
    <property type="match status" value="2"/>
</dbReference>
<evidence type="ECO:0000256" key="3">
    <source>
        <dbReference type="ARBA" id="ARBA00022553"/>
    </source>
</evidence>
<reference evidence="5 6" key="1">
    <citation type="submission" date="2020-01" db="EMBL/GenBank/DDBJ databases">
        <title>Kibdelosporangium persica a novel Actinomycetes from a hot desert in Iran.</title>
        <authorList>
            <person name="Safaei N."/>
            <person name="Zaburannyi N."/>
            <person name="Mueller R."/>
            <person name="Wink J."/>
        </authorList>
    </citation>
    <scope>NUCLEOTIDE SEQUENCE [LARGE SCALE GENOMIC DNA]</scope>
    <source>
        <strain evidence="5 6">4NS15</strain>
    </source>
</reference>
<dbReference type="InterPro" id="IPR045851">
    <property type="entry name" value="AMP-bd_C_sf"/>
</dbReference>
<evidence type="ECO:0000313" key="5">
    <source>
        <dbReference type="EMBL" id="NRN70986.1"/>
    </source>
</evidence>
<dbReference type="InterPro" id="IPR036736">
    <property type="entry name" value="ACP-like_sf"/>
</dbReference>
<dbReference type="InterPro" id="IPR001031">
    <property type="entry name" value="Thioesterase"/>
</dbReference>
<dbReference type="Gene3D" id="3.40.50.1820">
    <property type="entry name" value="alpha/beta hydrolase"/>
    <property type="match status" value="1"/>
</dbReference>
<dbReference type="InterPro" id="IPR009081">
    <property type="entry name" value="PP-bd_ACP"/>
</dbReference>
<dbReference type="CDD" id="cd19540">
    <property type="entry name" value="LCL_NRPS-like"/>
    <property type="match status" value="1"/>
</dbReference>
<dbReference type="InterPro" id="IPR020806">
    <property type="entry name" value="PKS_PP-bd"/>
</dbReference>
<dbReference type="PANTHER" id="PTHR45527">
    <property type="entry name" value="NONRIBOSOMAL PEPTIDE SYNTHETASE"/>
    <property type="match status" value="1"/>
</dbReference>
<dbReference type="Gene3D" id="3.30.559.10">
    <property type="entry name" value="Chloramphenicol acetyltransferase-like domain"/>
    <property type="match status" value="2"/>
</dbReference>
<dbReference type="InterPro" id="IPR025110">
    <property type="entry name" value="AMP-bd_C"/>
</dbReference>
<dbReference type="SMART" id="SM00824">
    <property type="entry name" value="PKS_TE"/>
    <property type="match status" value="1"/>
</dbReference>
<keyword evidence="6" id="KW-1185">Reference proteome</keyword>
<dbReference type="Gene3D" id="3.30.559.30">
    <property type="entry name" value="Nonribosomal peptide synthetase, condensation domain"/>
    <property type="match status" value="2"/>
</dbReference>
<dbReference type="SUPFAM" id="SSF56801">
    <property type="entry name" value="Acetyl-CoA synthetase-like"/>
    <property type="match status" value="2"/>
</dbReference>
<evidence type="ECO:0000259" key="4">
    <source>
        <dbReference type="PROSITE" id="PS50075"/>
    </source>
</evidence>